<sequence length="76" mass="8136">MGPQSPPCRLPASGSEQVELLFDSFEHTSACPAPRHQNPPTPADDPAPHGRWDSVEPLVTAELADRGVAVTVYDTD</sequence>
<evidence type="ECO:0000313" key="2">
    <source>
        <dbReference type="EMBL" id="GAA2119816.1"/>
    </source>
</evidence>
<dbReference type="Proteomes" id="UP001501020">
    <property type="component" value="Unassembled WGS sequence"/>
</dbReference>
<evidence type="ECO:0000313" key="3">
    <source>
        <dbReference type="Proteomes" id="UP001501020"/>
    </source>
</evidence>
<accession>A0ABP5JNP4</accession>
<name>A0ABP5JNP4_9ACTN</name>
<keyword evidence="3" id="KW-1185">Reference proteome</keyword>
<feature type="region of interest" description="Disordered" evidence="1">
    <location>
        <begin position="29"/>
        <end position="55"/>
    </location>
</feature>
<comment type="caution">
    <text evidence="2">The sequence shown here is derived from an EMBL/GenBank/DDBJ whole genome shotgun (WGS) entry which is preliminary data.</text>
</comment>
<evidence type="ECO:0000256" key="1">
    <source>
        <dbReference type="SAM" id="MobiDB-lite"/>
    </source>
</evidence>
<gene>
    <name evidence="2" type="ORF">GCM10009727_03960</name>
</gene>
<dbReference type="EMBL" id="BAAAMR010000002">
    <property type="protein sequence ID" value="GAA2119816.1"/>
    <property type="molecule type" value="Genomic_DNA"/>
</dbReference>
<organism evidence="2 3">
    <name type="scientific">Actinomadura napierensis</name>
    <dbReference type="NCBI Taxonomy" id="267854"/>
    <lineage>
        <taxon>Bacteria</taxon>
        <taxon>Bacillati</taxon>
        <taxon>Actinomycetota</taxon>
        <taxon>Actinomycetes</taxon>
        <taxon>Streptosporangiales</taxon>
        <taxon>Thermomonosporaceae</taxon>
        <taxon>Actinomadura</taxon>
    </lineage>
</organism>
<reference evidence="3" key="1">
    <citation type="journal article" date="2019" name="Int. J. Syst. Evol. Microbiol.">
        <title>The Global Catalogue of Microorganisms (GCM) 10K type strain sequencing project: providing services to taxonomists for standard genome sequencing and annotation.</title>
        <authorList>
            <consortium name="The Broad Institute Genomics Platform"/>
            <consortium name="The Broad Institute Genome Sequencing Center for Infectious Disease"/>
            <person name="Wu L."/>
            <person name="Ma J."/>
        </authorList>
    </citation>
    <scope>NUCLEOTIDE SEQUENCE [LARGE SCALE GENOMIC DNA]</scope>
    <source>
        <strain evidence="3">JCM 13850</strain>
    </source>
</reference>
<protein>
    <submittedName>
        <fullName evidence="2">Uncharacterized protein</fullName>
    </submittedName>
</protein>
<proteinExistence type="predicted"/>